<accession>A0A4R5PH80</accession>
<feature type="compositionally biased region" description="Basic and acidic residues" evidence="2">
    <location>
        <begin position="15"/>
        <end position="25"/>
    </location>
</feature>
<gene>
    <name evidence="3" type="ORF">E2A64_16405</name>
</gene>
<feature type="region of interest" description="Disordered" evidence="2">
    <location>
        <begin position="70"/>
        <end position="90"/>
    </location>
</feature>
<protein>
    <submittedName>
        <fullName evidence="3">Uncharacterized protein</fullName>
    </submittedName>
</protein>
<feature type="compositionally biased region" description="Basic residues" evidence="2">
    <location>
        <begin position="73"/>
        <end position="84"/>
    </location>
</feature>
<proteinExistence type="predicted"/>
<comment type="caution">
    <text evidence="3">The sequence shown here is derived from an EMBL/GenBank/DDBJ whole genome shotgun (WGS) entry which is preliminary data.</text>
</comment>
<dbReference type="RefSeq" id="WP_133285602.1">
    <property type="nucleotide sequence ID" value="NZ_SMSI01000004.1"/>
</dbReference>
<evidence type="ECO:0000313" key="3">
    <source>
        <dbReference type="EMBL" id="TDH34256.1"/>
    </source>
</evidence>
<evidence type="ECO:0000256" key="2">
    <source>
        <dbReference type="SAM" id="MobiDB-lite"/>
    </source>
</evidence>
<sequence>MTAAVEKISTPPKLTPREKAAATDEAARAIIDAEATRREKKTERLRQMRLEREAAEAKRQAMAEKIAAAASAKAKKAPARKKTAAKALAE</sequence>
<name>A0A4R5PH80_9HYPH</name>
<feature type="coiled-coil region" evidence="1">
    <location>
        <begin position="33"/>
        <end position="67"/>
    </location>
</feature>
<organism evidence="3 4">
    <name type="scientific">Pseudohoeflea suaedae</name>
    <dbReference type="NCBI Taxonomy" id="877384"/>
    <lineage>
        <taxon>Bacteria</taxon>
        <taxon>Pseudomonadati</taxon>
        <taxon>Pseudomonadota</taxon>
        <taxon>Alphaproteobacteria</taxon>
        <taxon>Hyphomicrobiales</taxon>
        <taxon>Rhizobiaceae</taxon>
        <taxon>Pseudohoeflea</taxon>
    </lineage>
</organism>
<dbReference type="Proteomes" id="UP000295131">
    <property type="component" value="Unassembled WGS sequence"/>
</dbReference>
<reference evidence="3 4" key="1">
    <citation type="journal article" date="2013" name="Int. J. Syst. Evol. Microbiol.">
        <title>Hoeflea suaedae sp. nov., an endophytic bacterium isolated from the root of the halophyte Suaeda maritima.</title>
        <authorList>
            <person name="Chung E.J."/>
            <person name="Park J.A."/>
            <person name="Pramanik P."/>
            <person name="Bibi F."/>
            <person name="Jeon C.O."/>
            <person name="Chung Y.R."/>
        </authorList>
    </citation>
    <scope>NUCLEOTIDE SEQUENCE [LARGE SCALE GENOMIC DNA]</scope>
    <source>
        <strain evidence="3 4">YC6898</strain>
    </source>
</reference>
<keyword evidence="1" id="KW-0175">Coiled coil</keyword>
<feature type="region of interest" description="Disordered" evidence="2">
    <location>
        <begin position="1"/>
        <end position="25"/>
    </location>
</feature>
<dbReference type="EMBL" id="SMSI01000004">
    <property type="protein sequence ID" value="TDH34256.1"/>
    <property type="molecule type" value="Genomic_DNA"/>
</dbReference>
<keyword evidence="4" id="KW-1185">Reference proteome</keyword>
<evidence type="ECO:0000256" key="1">
    <source>
        <dbReference type="SAM" id="Coils"/>
    </source>
</evidence>
<evidence type="ECO:0000313" key="4">
    <source>
        <dbReference type="Proteomes" id="UP000295131"/>
    </source>
</evidence>
<dbReference type="AlphaFoldDB" id="A0A4R5PH80"/>